<protein>
    <recommendedName>
        <fullName evidence="1">Sialidase domain-containing protein</fullName>
    </recommendedName>
</protein>
<name>A0A1J5SAP9_9ZZZZ</name>
<dbReference type="PANTHER" id="PTHR43752">
    <property type="entry name" value="BNR/ASP-BOX REPEAT FAMILY PROTEIN"/>
    <property type="match status" value="1"/>
</dbReference>
<reference evidence="2" key="1">
    <citation type="submission" date="2016-10" db="EMBL/GenBank/DDBJ databases">
        <title>Sequence of Gallionella enrichment culture.</title>
        <authorList>
            <person name="Poehlein A."/>
            <person name="Muehling M."/>
            <person name="Daniel R."/>
        </authorList>
    </citation>
    <scope>NUCLEOTIDE SEQUENCE</scope>
</reference>
<dbReference type="SUPFAM" id="SSF50939">
    <property type="entry name" value="Sialidases"/>
    <property type="match status" value="1"/>
</dbReference>
<proteinExistence type="predicted"/>
<dbReference type="Pfam" id="PF13088">
    <property type="entry name" value="BNR_2"/>
    <property type="match status" value="1"/>
</dbReference>
<dbReference type="EMBL" id="MLJW01000050">
    <property type="protein sequence ID" value="OIR05415.1"/>
    <property type="molecule type" value="Genomic_DNA"/>
</dbReference>
<accession>A0A1J5SAP9</accession>
<organism evidence="2">
    <name type="scientific">mine drainage metagenome</name>
    <dbReference type="NCBI Taxonomy" id="410659"/>
    <lineage>
        <taxon>unclassified sequences</taxon>
        <taxon>metagenomes</taxon>
        <taxon>ecological metagenomes</taxon>
    </lineage>
</organism>
<dbReference type="Gene3D" id="2.120.10.10">
    <property type="match status" value="1"/>
</dbReference>
<dbReference type="PANTHER" id="PTHR43752:SF2">
    <property type="entry name" value="BNR_ASP-BOX REPEAT FAMILY PROTEIN"/>
    <property type="match status" value="1"/>
</dbReference>
<dbReference type="InterPro" id="IPR036278">
    <property type="entry name" value="Sialidase_sf"/>
</dbReference>
<evidence type="ECO:0000313" key="2">
    <source>
        <dbReference type="EMBL" id="OIR05415.1"/>
    </source>
</evidence>
<dbReference type="InterPro" id="IPR011040">
    <property type="entry name" value="Sialidase"/>
</dbReference>
<dbReference type="AlphaFoldDB" id="A0A1J5SAP9"/>
<sequence>MKIFIQFACLFFYANILSAQSTQEIKASVIDTGFIIKNAPFAACHAATLVELPNKKLMAAWFAGPYESSPEVCIWLALCQNNQWSAPAIIADGIINDSLRYACWNPVLFRNKKGKLFLFYKVGKSPRDWWGMMKSSADDGQNWSAAKRLPDGFLGPVKNKPIQLKNGDVLYPSSTESKDLQQWKIHVEKSDGNANHWQHISINCDSFHVIQPSILIHPNNTLQLLCRSKQNYIVQSWSTDNGKTWQPLTKTNLQNPNSGIDAVTLKNGLQLVVYNPLMAGKDWVNGRNKLAVAVSYNGIDWKNIYMLEDLPDSEFSYPAVIQTSNGLVHIVYTYNRKNIKHVVLKIEQL</sequence>
<gene>
    <name evidence="2" type="ORF">GALL_124660</name>
</gene>
<evidence type="ECO:0000259" key="1">
    <source>
        <dbReference type="Pfam" id="PF13088"/>
    </source>
</evidence>
<feature type="domain" description="Sialidase" evidence="1">
    <location>
        <begin position="56"/>
        <end position="330"/>
    </location>
</feature>
<dbReference type="CDD" id="cd15482">
    <property type="entry name" value="Sialidase_non-viral"/>
    <property type="match status" value="1"/>
</dbReference>
<comment type="caution">
    <text evidence="2">The sequence shown here is derived from an EMBL/GenBank/DDBJ whole genome shotgun (WGS) entry which is preliminary data.</text>
</comment>